<organism evidence="1 2">
    <name type="scientific">Rhodococcus rhodochrous KG-21</name>
    <dbReference type="NCBI Taxonomy" id="1441923"/>
    <lineage>
        <taxon>Bacteria</taxon>
        <taxon>Bacillati</taxon>
        <taxon>Actinomycetota</taxon>
        <taxon>Actinomycetes</taxon>
        <taxon>Mycobacteriales</taxon>
        <taxon>Nocardiaceae</taxon>
        <taxon>Rhodococcus</taxon>
    </lineage>
</organism>
<sequence>MSRGLNGGIIRGLSVTLVRGMNRTLAEGVGGGIDRGLIEQPADRVTPPALQLRLVPVESDQLVHDDTAQHVRRHRRMRLGHGHTHVPLLHQPVVADERADEDLFGVLVDDDVETLHQLGDGGPEVVRVPVACEREQPAWSPISDTAVAQAR</sequence>
<name>A0A0M8PQF3_RHORH</name>
<dbReference type="EMBL" id="AZYO01000018">
    <property type="protein sequence ID" value="KOS56448.1"/>
    <property type="molecule type" value="Genomic_DNA"/>
</dbReference>
<dbReference type="Proteomes" id="UP000037712">
    <property type="component" value="Unassembled WGS sequence"/>
</dbReference>
<gene>
    <name evidence="1" type="ORF">Z051_09575</name>
</gene>
<evidence type="ECO:0000313" key="1">
    <source>
        <dbReference type="EMBL" id="KOS56448.1"/>
    </source>
</evidence>
<proteinExistence type="predicted"/>
<accession>A0A0M8PQF3</accession>
<evidence type="ECO:0000313" key="2">
    <source>
        <dbReference type="Proteomes" id="UP000037712"/>
    </source>
</evidence>
<protein>
    <submittedName>
        <fullName evidence="1">Uncharacterized protein</fullName>
    </submittedName>
</protein>
<dbReference type="AlphaFoldDB" id="A0A0M8PQF3"/>
<reference evidence="2" key="2">
    <citation type="submission" date="2015-01" db="EMBL/GenBank/DDBJ databases">
        <title>Draft genome sequence of potential hydrocarbon metabolising strain of Rhodococcus rhodochrous.</title>
        <authorList>
            <person name="Aggarwal R.K."/>
            <person name="Dawar C."/>
        </authorList>
    </citation>
    <scope>NUCLEOTIDE SEQUENCE [LARGE SCALE GENOMIC DNA]</scope>
    <source>
        <strain evidence="2">KG-21</strain>
    </source>
</reference>
<comment type="caution">
    <text evidence="1">The sequence shown here is derived from an EMBL/GenBank/DDBJ whole genome shotgun (WGS) entry which is preliminary data.</text>
</comment>
<reference evidence="1 2" key="1">
    <citation type="journal article" date="2015" name="Genome Announc.">
        <title>Draft Genome Sequence of Rhodococcus rhodochrous Strain KG-21, a Soil Isolate from Oil Fields of Krishna-Godavari Basin, India.</title>
        <authorList>
            <person name="Dawar C."/>
            <person name="Aggarwal R.K."/>
        </authorList>
    </citation>
    <scope>NUCLEOTIDE SEQUENCE [LARGE SCALE GENOMIC DNA]</scope>
    <source>
        <strain evidence="1 2">KG-21</strain>
    </source>
</reference>